<gene>
    <name evidence="3" type="ORF">LA521A_22350</name>
</gene>
<dbReference type="InterPro" id="IPR045057">
    <property type="entry name" value="Gcn5-rel_NAT"/>
</dbReference>
<accession>A0ABN6UL14</accession>
<dbReference type="RefSeq" id="WP_281778999.1">
    <property type="nucleotide sequence ID" value="NZ_AP027041.1"/>
</dbReference>
<dbReference type="CDD" id="cd04301">
    <property type="entry name" value="NAT_SF"/>
    <property type="match status" value="1"/>
</dbReference>
<dbReference type="SUPFAM" id="SSF55729">
    <property type="entry name" value="Acyl-CoA N-acyltransferases (Nat)"/>
    <property type="match status" value="1"/>
</dbReference>
<dbReference type="InterPro" id="IPR000182">
    <property type="entry name" value="GNAT_dom"/>
</dbReference>
<dbReference type="Gene3D" id="3.40.630.30">
    <property type="match status" value="1"/>
</dbReference>
<keyword evidence="4" id="KW-1185">Reference proteome</keyword>
<dbReference type="PANTHER" id="PTHR31435">
    <property type="entry name" value="PROTEIN NATD1"/>
    <property type="match status" value="1"/>
</dbReference>
<dbReference type="PROSITE" id="PS51729">
    <property type="entry name" value="GNAT_YJDJ"/>
    <property type="match status" value="1"/>
</dbReference>
<name>A0ABN6UL14_9GAMM</name>
<reference evidence="3 4" key="1">
    <citation type="journal article" date="2023" name="Int. J. Syst. Evol. Microbiol.">
        <title>Physiological and genomic analyses of cobalamin (vitamin B12)-auxotrophy of Lysobacter auxotrophicus sp. nov., a methionine-auxotrophic chitinolytic bacterium isolated from chitin-treated soil.</title>
        <authorList>
            <person name="Saito A."/>
            <person name="Dohra H."/>
            <person name="Hamada M."/>
            <person name="Moriuchi R."/>
            <person name="Kotsuchibashi Y."/>
            <person name="Mori K."/>
        </authorList>
    </citation>
    <scope>NUCLEOTIDE SEQUENCE [LARGE SCALE GENOMIC DNA]</scope>
    <source>
        <strain evidence="3 4">5-21a</strain>
    </source>
</reference>
<protein>
    <submittedName>
        <fullName evidence="3">N-acetyltransferase</fullName>
    </submittedName>
</protein>
<evidence type="ECO:0000313" key="4">
    <source>
        <dbReference type="Proteomes" id="UP001317822"/>
    </source>
</evidence>
<feature type="domain" description="N-acetyltransferase" evidence="2">
    <location>
        <begin position="7"/>
        <end position="92"/>
    </location>
</feature>
<dbReference type="InterPro" id="IPR016181">
    <property type="entry name" value="Acyl_CoA_acyltransferase"/>
</dbReference>
<organism evidence="3 4">
    <name type="scientific">Lysobacter auxotrophicus</name>
    <dbReference type="NCBI Taxonomy" id="2992573"/>
    <lineage>
        <taxon>Bacteria</taxon>
        <taxon>Pseudomonadati</taxon>
        <taxon>Pseudomonadota</taxon>
        <taxon>Gammaproteobacteria</taxon>
        <taxon>Lysobacterales</taxon>
        <taxon>Lysobacteraceae</taxon>
        <taxon>Lysobacter</taxon>
    </lineage>
</organism>
<evidence type="ECO:0000313" key="3">
    <source>
        <dbReference type="EMBL" id="BDU17034.1"/>
    </source>
</evidence>
<dbReference type="Proteomes" id="UP001317822">
    <property type="component" value="Chromosome"/>
</dbReference>
<evidence type="ECO:0000259" key="2">
    <source>
        <dbReference type="PROSITE" id="PS51729"/>
    </source>
</evidence>
<dbReference type="Pfam" id="PF14542">
    <property type="entry name" value="Acetyltransf_CG"/>
    <property type="match status" value="1"/>
</dbReference>
<evidence type="ECO:0000259" key="1">
    <source>
        <dbReference type="PROSITE" id="PS51186"/>
    </source>
</evidence>
<dbReference type="EMBL" id="AP027041">
    <property type="protein sequence ID" value="BDU17034.1"/>
    <property type="molecule type" value="Genomic_DNA"/>
</dbReference>
<sequence>MTTHQIEHDPASGVFTTTVDGEVALLEYRREGDLLVITHTGVPDAIAGRGIAGQLVREAFEYAKAQGWHIRPRCAYAAAWAERHPEYNQLLDLG</sequence>
<dbReference type="PROSITE" id="PS51186">
    <property type="entry name" value="GNAT"/>
    <property type="match status" value="1"/>
</dbReference>
<proteinExistence type="predicted"/>
<dbReference type="InterPro" id="IPR031165">
    <property type="entry name" value="GNAT_YJDJ"/>
</dbReference>
<dbReference type="PANTHER" id="PTHR31435:SF9">
    <property type="entry name" value="PROTEIN NATD1"/>
    <property type="match status" value="1"/>
</dbReference>
<feature type="domain" description="N-acetyltransferase" evidence="1">
    <location>
        <begin position="1"/>
        <end position="94"/>
    </location>
</feature>